<evidence type="ECO:0000256" key="2">
    <source>
        <dbReference type="SAM" id="MobiDB-lite"/>
    </source>
</evidence>
<comment type="caution">
    <text evidence="3">The sequence shown here is derived from an EMBL/GenBank/DDBJ whole genome shotgun (WGS) entry which is preliminary data.</text>
</comment>
<feature type="region of interest" description="Disordered" evidence="2">
    <location>
        <begin position="263"/>
        <end position="287"/>
    </location>
</feature>
<name>A0A699HDC7_TANCI</name>
<feature type="coiled-coil region" evidence="1">
    <location>
        <begin position="382"/>
        <end position="437"/>
    </location>
</feature>
<dbReference type="PANTHER" id="PTHR35317:SF23">
    <property type="entry name" value="OS04G0629600 PROTEIN"/>
    <property type="match status" value="1"/>
</dbReference>
<organism evidence="3">
    <name type="scientific">Tanacetum cinerariifolium</name>
    <name type="common">Dalmatian daisy</name>
    <name type="synonym">Chrysanthemum cinerariifolium</name>
    <dbReference type="NCBI Taxonomy" id="118510"/>
    <lineage>
        <taxon>Eukaryota</taxon>
        <taxon>Viridiplantae</taxon>
        <taxon>Streptophyta</taxon>
        <taxon>Embryophyta</taxon>
        <taxon>Tracheophyta</taxon>
        <taxon>Spermatophyta</taxon>
        <taxon>Magnoliopsida</taxon>
        <taxon>eudicotyledons</taxon>
        <taxon>Gunneridae</taxon>
        <taxon>Pentapetalae</taxon>
        <taxon>asterids</taxon>
        <taxon>campanulids</taxon>
        <taxon>Asterales</taxon>
        <taxon>Asteraceae</taxon>
        <taxon>Asteroideae</taxon>
        <taxon>Anthemideae</taxon>
        <taxon>Anthemidinae</taxon>
        <taxon>Tanacetum</taxon>
    </lineage>
</organism>
<proteinExistence type="predicted"/>
<feature type="compositionally biased region" description="Polar residues" evidence="2">
    <location>
        <begin position="471"/>
        <end position="481"/>
    </location>
</feature>
<evidence type="ECO:0000256" key="1">
    <source>
        <dbReference type="SAM" id="Coils"/>
    </source>
</evidence>
<reference evidence="3" key="1">
    <citation type="journal article" date="2019" name="Sci. Rep.">
        <title>Draft genome of Tanacetum cinerariifolium, the natural source of mosquito coil.</title>
        <authorList>
            <person name="Yamashiro T."/>
            <person name="Shiraishi A."/>
            <person name="Satake H."/>
            <person name="Nakayama K."/>
        </authorList>
    </citation>
    <scope>NUCLEOTIDE SEQUENCE</scope>
</reference>
<dbReference type="Pfam" id="PF14223">
    <property type="entry name" value="Retrotran_gag_2"/>
    <property type="match status" value="1"/>
</dbReference>
<dbReference type="EMBL" id="BKCJ010139477">
    <property type="protein sequence ID" value="GEX92628.1"/>
    <property type="molecule type" value="Genomic_DNA"/>
</dbReference>
<feature type="compositionally biased region" description="Polar residues" evidence="2">
    <location>
        <begin position="671"/>
        <end position="680"/>
    </location>
</feature>
<keyword evidence="1" id="KW-0175">Coiled coil</keyword>
<dbReference type="PANTHER" id="PTHR35317">
    <property type="entry name" value="OS04G0629600 PROTEIN"/>
    <property type="match status" value="1"/>
</dbReference>
<feature type="region of interest" description="Disordered" evidence="2">
    <location>
        <begin position="449"/>
        <end position="535"/>
    </location>
</feature>
<feature type="compositionally biased region" description="Basic and acidic residues" evidence="2">
    <location>
        <begin position="493"/>
        <end position="510"/>
    </location>
</feature>
<feature type="compositionally biased region" description="Polar residues" evidence="2">
    <location>
        <begin position="452"/>
        <end position="463"/>
    </location>
</feature>
<evidence type="ECO:0000313" key="3">
    <source>
        <dbReference type="EMBL" id="GEX92628.1"/>
    </source>
</evidence>
<dbReference type="AlphaFoldDB" id="A0A699HDC7"/>
<sequence length="739" mass="84775">MDQQYPTVAKIPVLDTGKFKQWQLRIQQYLQHEHYALWEVIESRDSYVVPADTTTTDKTSGEKSRRTVTLTTEDIQRKKNDVKARTTLLLSLPGEHQLRFSKYKTAKELWATILKTFDGNEATKKTKKNLLKQQYGKFKAGGSETLEQTFNRLQVIVGQLQSDLDTISLDDLYNHLKVYELEVQKKTEPHSQNMAFISSAKHSSRNEDGNTACVPTASTNVPTASDSIDEDDMEEMDIKWNMALLSMRADKFWKKTGKKISIQRSDVAGAPKSQDRGKRDNYRQGSKAKEQALKALIAIDGVGWEWSYMENKEEDHALVADEVVPTEFSLMANTSAESKKCDNSRCSKDCKKNNDSLNSKIIDLTDKLFDANNYIYHYKLALAQVESRLVEYKEREVKYIEKIKTLEYYNESYKEFIETLKKKLETLKQEKKRVDGKLAGLLTASKDLDNLIESQRPSPTVESTSKEDQNRNPSISENVASPVTPKPFIKFVKPKDSQSESKTDKKETPKKPPVKYAEQYIKSNKKPNIRGNQRNWNNLKSHQLGPDFAMKKKACFNCGDFNHLAYDYRKRVKKNFTPRPVAHRPYGPLQRPVRTNMNDARANKTFFNKQAHSYANRPIHRTSAVRSPYRAPWAPTINRNYPLVDRKFSTVSRNFPTANRKFPTGSIKFPTGSTKSSTANMGMKGKAVKPSACWFWKPSHNLSNKGSKNNSVSVMFKKYTYIDTQGRLKSVMAWVRKEN</sequence>
<accession>A0A699HDC7</accession>
<feature type="compositionally biased region" description="Basic and acidic residues" evidence="2">
    <location>
        <begin position="273"/>
        <end position="287"/>
    </location>
</feature>
<feature type="region of interest" description="Disordered" evidence="2">
    <location>
        <begin position="200"/>
        <end position="227"/>
    </location>
</feature>
<feature type="region of interest" description="Disordered" evidence="2">
    <location>
        <begin position="662"/>
        <end position="683"/>
    </location>
</feature>
<protein>
    <submittedName>
        <fullName evidence="3">Uncharacterized protein</fullName>
    </submittedName>
</protein>
<gene>
    <name evidence="3" type="ORF">Tci_364603</name>
</gene>